<accession>A0A1F7WUT1</accession>
<keyword evidence="1" id="KW-0472">Membrane</keyword>
<name>A0A1F7WUT1_9BACT</name>
<dbReference type="AlphaFoldDB" id="A0A1F7WUT1"/>
<evidence type="ECO:0000313" key="2">
    <source>
        <dbReference type="EMBL" id="OGM05928.1"/>
    </source>
</evidence>
<gene>
    <name evidence="2" type="ORF">A2125_00345</name>
</gene>
<proteinExistence type="predicted"/>
<keyword evidence="1" id="KW-0812">Transmembrane</keyword>
<keyword evidence="1" id="KW-1133">Transmembrane helix</keyword>
<organism evidence="2 3">
    <name type="scientific">Candidatus Woesebacteria bacterium GWB1_43_5</name>
    <dbReference type="NCBI Taxonomy" id="1802474"/>
    <lineage>
        <taxon>Bacteria</taxon>
        <taxon>Candidatus Woeseibacteriota</taxon>
    </lineage>
</organism>
<feature type="transmembrane region" description="Helical" evidence="1">
    <location>
        <begin position="12"/>
        <end position="31"/>
    </location>
</feature>
<comment type="caution">
    <text evidence="2">The sequence shown here is derived from an EMBL/GenBank/DDBJ whole genome shotgun (WGS) entry which is preliminary data.</text>
</comment>
<sequence length="99" mass="10946">MVKKRNRKISKVYIAAVPVVIFVVFSVYWAIEAASFGARLVNLEQKVFGLEKENRQLSDKLIGATSLAELSAKTEGLGFTKPANIVYIGKDDYVAKLLP</sequence>
<reference evidence="2 3" key="1">
    <citation type="journal article" date="2016" name="Nat. Commun.">
        <title>Thousands of microbial genomes shed light on interconnected biogeochemical processes in an aquifer system.</title>
        <authorList>
            <person name="Anantharaman K."/>
            <person name="Brown C.T."/>
            <person name="Hug L.A."/>
            <person name="Sharon I."/>
            <person name="Castelle C.J."/>
            <person name="Probst A.J."/>
            <person name="Thomas B.C."/>
            <person name="Singh A."/>
            <person name="Wilkins M.J."/>
            <person name="Karaoz U."/>
            <person name="Brodie E.L."/>
            <person name="Williams K.H."/>
            <person name="Hubbard S.S."/>
            <person name="Banfield J.F."/>
        </authorList>
    </citation>
    <scope>NUCLEOTIDE SEQUENCE [LARGE SCALE GENOMIC DNA]</scope>
</reference>
<dbReference type="EMBL" id="MGFM01000012">
    <property type="protein sequence ID" value="OGM05928.1"/>
    <property type="molecule type" value="Genomic_DNA"/>
</dbReference>
<evidence type="ECO:0000256" key="1">
    <source>
        <dbReference type="SAM" id="Phobius"/>
    </source>
</evidence>
<evidence type="ECO:0000313" key="3">
    <source>
        <dbReference type="Proteomes" id="UP000178812"/>
    </source>
</evidence>
<protein>
    <submittedName>
        <fullName evidence="2">Uncharacterized protein</fullName>
    </submittedName>
</protein>
<dbReference type="Proteomes" id="UP000178812">
    <property type="component" value="Unassembled WGS sequence"/>
</dbReference>